<proteinExistence type="predicted"/>
<dbReference type="Proteomes" id="UP001196413">
    <property type="component" value="Unassembled WGS sequence"/>
</dbReference>
<protein>
    <submittedName>
        <fullName evidence="1">Uncharacterized protein</fullName>
    </submittedName>
</protein>
<evidence type="ECO:0000313" key="1">
    <source>
        <dbReference type="EMBL" id="KAJ1367268.1"/>
    </source>
</evidence>
<gene>
    <name evidence="1" type="ORF">KIN20_028144</name>
</gene>
<comment type="caution">
    <text evidence="1">The sequence shown here is derived from an EMBL/GenBank/DDBJ whole genome shotgun (WGS) entry which is preliminary data.</text>
</comment>
<organism evidence="1 2">
    <name type="scientific">Parelaphostrongylus tenuis</name>
    <name type="common">Meningeal worm</name>
    <dbReference type="NCBI Taxonomy" id="148309"/>
    <lineage>
        <taxon>Eukaryota</taxon>
        <taxon>Metazoa</taxon>
        <taxon>Ecdysozoa</taxon>
        <taxon>Nematoda</taxon>
        <taxon>Chromadorea</taxon>
        <taxon>Rhabditida</taxon>
        <taxon>Rhabditina</taxon>
        <taxon>Rhabditomorpha</taxon>
        <taxon>Strongyloidea</taxon>
        <taxon>Metastrongylidae</taxon>
        <taxon>Parelaphostrongylus</taxon>
    </lineage>
</organism>
<accession>A0AAD5WER6</accession>
<dbReference type="AlphaFoldDB" id="A0AAD5WER6"/>
<dbReference type="EMBL" id="JAHQIW010005830">
    <property type="protein sequence ID" value="KAJ1367268.1"/>
    <property type="molecule type" value="Genomic_DNA"/>
</dbReference>
<name>A0AAD5WER6_PARTN</name>
<keyword evidence="2" id="KW-1185">Reference proteome</keyword>
<sequence>MRCQSFFQVNEWFEKLDTCTFGTVSEKNPTFAVAAIQMQALSKNSPRDPEDIRAGHFCLHMRKSFGRGAQPSLLIDCVTIHGT</sequence>
<evidence type="ECO:0000313" key="2">
    <source>
        <dbReference type="Proteomes" id="UP001196413"/>
    </source>
</evidence>
<reference evidence="1" key="1">
    <citation type="submission" date="2021-06" db="EMBL/GenBank/DDBJ databases">
        <title>Parelaphostrongylus tenuis whole genome reference sequence.</title>
        <authorList>
            <person name="Garwood T.J."/>
            <person name="Larsen P.A."/>
            <person name="Fountain-Jones N.M."/>
            <person name="Garbe J.R."/>
            <person name="Macchietto M.G."/>
            <person name="Kania S.A."/>
            <person name="Gerhold R.W."/>
            <person name="Richards J.E."/>
            <person name="Wolf T.M."/>
        </authorList>
    </citation>
    <scope>NUCLEOTIDE SEQUENCE</scope>
    <source>
        <strain evidence="1">MNPRO001-30</strain>
        <tissue evidence="1">Meninges</tissue>
    </source>
</reference>